<gene>
    <name evidence="2" type="ORF">B9R14_15400</name>
    <name evidence="1" type="ORF">HVS_11185</name>
</gene>
<dbReference type="EMBL" id="NEMB01000003">
    <property type="protein sequence ID" value="PQQ68013.1"/>
    <property type="molecule type" value="Genomic_DNA"/>
</dbReference>
<evidence type="ECO:0000313" key="2">
    <source>
        <dbReference type="EMBL" id="PQQ68013.1"/>
    </source>
</evidence>
<dbReference type="EMBL" id="CP025197">
    <property type="protein sequence ID" value="AUG58132.1"/>
    <property type="molecule type" value="Genomic_DNA"/>
</dbReference>
<accession>A0A2K9E316</accession>
<reference evidence="2 4" key="2">
    <citation type="journal article" date="2018" name="Syst. Appl. Microbiol.">
        <title>Characterization and high-quality draft genome sequence of Herbivorax saccincola A7, an anaerobic, alkaliphilic, thermophilic, cellulolytic, and xylanolytic bacterium.</title>
        <authorList>
            <person name="Aikawa S."/>
            <person name="Baramee S."/>
            <person name="Sermsathanaswadi J."/>
            <person name="Thianheng P."/>
            <person name="Tachaapaikoon C."/>
            <person name="Shikata A."/>
            <person name="Waeonukul R."/>
            <person name="Pason P."/>
            <person name="Ratanakhanokchai K."/>
            <person name="Kosugi A."/>
        </authorList>
    </citation>
    <scope>NUCLEOTIDE SEQUENCE [LARGE SCALE GENOMIC DNA]</scope>
    <source>
        <strain evidence="2 4">A7</strain>
    </source>
</reference>
<sequence>MAINIYISPAIVNILIFSEITRLQGRSLLFNPFLKAPPAPLTFVTYTTVANVPNGINNFKFRLTNPNNEKIHETGLSAVEVKNNCFSNILIWKNVHFKTKGEHTITLYLSTESGFEPAGSAVLFIDDIPLNPHDM</sequence>
<dbReference type="Proteomes" id="UP000233534">
    <property type="component" value="Chromosome"/>
</dbReference>
<dbReference type="Proteomes" id="UP000239720">
    <property type="component" value="Unassembled WGS sequence"/>
</dbReference>
<protein>
    <submittedName>
        <fullName evidence="1">Uncharacterized protein</fullName>
    </submittedName>
</protein>
<evidence type="ECO:0000313" key="4">
    <source>
        <dbReference type="Proteomes" id="UP000239720"/>
    </source>
</evidence>
<reference evidence="1 3" key="1">
    <citation type="submission" date="2017-12" db="EMBL/GenBank/DDBJ databases">
        <title>Complete genome sequence of Herbivorax saccincola GGR1, a novel Cellulosome-producing hydrolytic bacterium in a thermophilic biogas plant, established by Illumina and Nanopore MinION sequencing.</title>
        <authorList>
            <person name="Pechtl A."/>
            <person name="Ruckert C."/>
            <person name="Koeck D.E."/>
            <person name="Maus I."/>
            <person name="Winkler A."/>
            <person name="Kalinowski J."/>
            <person name="Puhler A."/>
            <person name="Schwarz W.W."/>
            <person name="Zverlov V.V."/>
            <person name="Schluter A."/>
            <person name="Liebl W."/>
        </authorList>
    </citation>
    <scope>NUCLEOTIDE SEQUENCE [LARGE SCALE GENOMIC DNA]</scope>
    <source>
        <strain evidence="1">GGR1</strain>
        <strain evidence="3">SR1</strain>
    </source>
</reference>
<name>A0A2K9E316_9FIRM</name>
<evidence type="ECO:0000313" key="3">
    <source>
        <dbReference type="Proteomes" id="UP000233534"/>
    </source>
</evidence>
<dbReference type="RefSeq" id="WP_101302316.1">
    <property type="nucleotide sequence ID" value="NZ_CP025197.1"/>
</dbReference>
<organism evidence="1 3">
    <name type="scientific">Acetivibrio saccincola</name>
    <dbReference type="NCBI Taxonomy" id="1677857"/>
    <lineage>
        <taxon>Bacteria</taxon>
        <taxon>Bacillati</taxon>
        <taxon>Bacillota</taxon>
        <taxon>Clostridia</taxon>
        <taxon>Eubacteriales</taxon>
        <taxon>Oscillospiraceae</taxon>
        <taxon>Acetivibrio</taxon>
    </lineage>
</organism>
<dbReference type="OrthoDB" id="2082274at2"/>
<evidence type="ECO:0000313" key="1">
    <source>
        <dbReference type="EMBL" id="AUG58132.1"/>
    </source>
</evidence>
<dbReference type="KEGG" id="hsc:HVS_11185"/>
<dbReference type="AlphaFoldDB" id="A0A2K9E316"/>
<keyword evidence="3" id="KW-1185">Reference proteome</keyword>
<proteinExistence type="predicted"/>